<dbReference type="InterPro" id="IPR021027">
    <property type="entry name" value="Transposase_put_HTH"/>
</dbReference>
<reference evidence="8" key="1">
    <citation type="submission" date="2020-10" db="EMBL/GenBank/DDBJ databases">
        <title>Taxonomic study of unclassified bacteria belonging to the class Ktedonobacteria.</title>
        <authorList>
            <person name="Yabe S."/>
            <person name="Wang C.M."/>
            <person name="Zheng Y."/>
            <person name="Sakai Y."/>
            <person name="Cavaletti L."/>
            <person name="Monciardini P."/>
            <person name="Donadio S."/>
        </authorList>
    </citation>
    <scope>NUCLEOTIDE SEQUENCE</scope>
    <source>
        <strain evidence="8">SOSP1-1</strain>
    </source>
</reference>
<comment type="similarity">
    <text evidence="1">In the C-terminal section; belongs to the transposase 35 family.</text>
</comment>
<dbReference type="Pfam" id="PF01385">
    <property type="entry name" value="OrfB_IS605"/>
    <property type="match status" value="1"/>
</dbReference>
<evidence type="ECO:0000259" key="7">
    <source>
        <dbReference type="SMART" id="SM00857"/>
    </source>
</evidence>
<dbReference type="GO" id="GO:0046872">
    <property type="term" value="F:metal ion binding"/>
    <property type="evidence" value="ECO:0007669"/>
    <property type="project" value="UniProtKB-KW"/>
</dbReference>
<dbReference type="GO" id="GO:0000150">
    <property type="term" value="F:DNA strand exchange activity"/>
    <property type="evidence" value="ECO:0007669"/>
    <property type="project" value="InterPro"/>
</dbReference>
<dbReference type="SMART" id="SM00857">
    <property type="entry name" value="Resolvase"/>
    <property type="match status" value="1"/>
</dbReference>
<evidence type="ECO:0000256" key="5">
    <source>
        <dbReference type="ARBA" id="ARBA00023125"/>
    </source>
</evidence>
<evidence type="ECO:0000256" key="1">
    <source>
        <dbReference type="ARBA" id="ARBA00008761"/>
    </source>
</evidence>
<dbReference type="Proteomes" id="UP000612362">
    <property type="component" value="Unassembled WGS sequence"/>
</dbReference>
<dbReference type="NCBIfam" id="NF033518">
    <property type="entry name" value="transpos_IS607"/>
    <property type="match status" value="1"/>
</dbReference>
<dbReference type="CDD" id="cd03769">
    <property type="entry name" value="SR_IS607_transposase_like"/>
    <property type="match status" value="1"/>
</dbReference>
<dbReference type="InterPro" id="IPR048046">
    <property type="entry name" value="Transpos_IS607"/>
</dbReference>
<keyword evidence="9" id="KW-1185">Reference proteome</keyword>
<keyword evidence="4" id="KW-0862">Zinc</keyword>
<dbReference type="Pfam" id="PF00239">
    <property type="entry name" value="Resolvase"/>
    <property type="match status" value="1"/>
</dbReference>
<dbReference type="Gene3D" id="1.10.287.2170">
    <property type="match status" value="1"/>
</dbReference>
<accession>A0A8J3MV61</accession>
<organism evidence="8 9">
    <name type="scientific">Ktedonospora formicarum</name>
    <dbReference type="NCBI Taxonomy" id="2778364"/>
    <lineage>
        <taxon>Bacteria</taxon>
        <taxon>Bacillati</taxon>
        <taxon>Chloroflexota</taxon>
        <taxon>Ktedonobacteria</taxon>
        <taxon>Ktedonobacterales</taxon>
        <taxon>Ktedonobacteraceae</taxon>
        <taxon>Ktedonospora</taxon>
    </lineage>
</organism>
<dbReference type="SUPFAM" id="SSF53041">
    <property type="entry name" value="Resolvase-like"/>
    <property type="match status" value="1"/>
</dbReference>
<sequence length="593" mass="68666">MCIENIYTPKEFGQLIGRTTNTLQKWDRKGLPKAHRSPTNRRYYTHDQYLKYRGLKAAKQGLTMVYARVSSAAQKPDLRNQVNALEAYCKQHSIAVDEWMFDIGSRLNYKRKHFNRLMEMVALGQVRRLIIAHRDRLVCFGFEYFEAFCERHHTQILVINGDSLSPEQDLVQDLIAIVTIFSARLHGLRSYKKVLKDAAQQKEEERMNRSHVIRLNPTPEQEVYFRKACGVARHAYNWALDHWKQARSEGKRVKMRELKAEYNRVKHEQFPWCADVTKCAPEQEFRHLGQAFDNYWRMKKDGTQPKLKHPRKDGEEAGFPHFKNKKRDRLSFYLNNDKFSVEGNWIRIPKLGKVNMTEQLRFSGKTLSAVVSERAGWWFVSIAVEVEHQAPTHQGDAVGIDLGIKTLVTLSDGEVFENQKHYRQNLGRIKGLSKGLARKKEGSQNWWKNKKKLAKAHYRVANQRSDKLHKMTTRIALTYALIGLEDLNAKGMLANSCLAQAVNDASFFEVKRQLLYKAEQHGGYVQLVSRWYPSSKTCSSCGYVKPELLLSERVFICEDCGYVSDRDYNASLNIRNEASRLRTSVPVVASSAR</sequence>
<dbReference type="Pfam" id="PF13411">
    <property type="entry name" value="MerR_1"/>
    <property type="match status" value="1"/>
</dbReference>
<proteinExistence type="inferred from homology"/>
<dbReference type="EMBL" id="BNJF01000002">
    <property type="protein sequence ID" value="GHO46160.1"/>
    <property type="molecule type" value="Genomic_DNA"/>
</dbReference>
<keyword evidence="6" id="KW-0233">DNA recombination</keyword>
<dbReference type="NCBIfam" id="TIGR01766">
    <property type="entry name" value="IS200/IS605 family accessory protein TnpB-like domain"/>
    <property type="match status" value="1"/>
</dbReference>
<dbReference type="InterPro" id="IPR001959">
    <property type="entry name" value="Transposase"/>
</dbReference>
<gene>
    <name evidence="8" type="ORF">KSX_43230</name>
</gene>
<dbReference type="FunFam" id="3.40.50.1390:FF:000002">
    <property type="entry name" value="ORF1 in transposon ISC1904"/>
    <property type="match status" value="1"/>
</dbReference>
<evidence type="ECO:0000256" key="6">
    <source>
        <dbReference type="ARBA" id="ARBA00023172"/>
    </source>
</evidence>
<dbReference type="InterPro" id="IPR036162">
    <property type="entry name" value="Resolvase-like_N_sf"/>
</dbReference>
<dbReference type="InterPro" id="IPR041718">
    <property type="entry name" value="IS607_transposase-like"/>
</dbReference>
<evidence type="ECO:0000256" key="4">
    <source>
        <dbReference type="ARBA" id="ARBA00022833"/>
    </source>
</evidence>
<comment type="caution">
    <text evidence="8">The sequence shown here is derived from an EMBL/GenBank/DDBJ whole genome shotgun (WGS) entry which is preliminary data.</text>
</comment>
<keyword evidence="3" id="KW-0479">Metal-binding</keyword>
<dbReference type="GO" id="GO:0032196">
    <property type="term" value="P:transposition"/>
    <property type="evidence" value="ECO:0007669"/>
    <property type="project" value="UniProtKB-KW"/>
</dbReference>
<dbReference type="InterPro" id="IPR006119">
    <property type="entry name" value="Resolv_N"/>
</dbReference>
<name>A0A8J3MV61_9CHLR</name>
<keyword evidence="5" id="KW-0238">DNA-binding</keyword>
<evidence type="ECO:0000256" key="3">
    <source>
        <dbReference type="ARBA" id="ARBA00022723"/>
    </source>
</evidence>
<feature type="domain" description="Resolvase/invertase-type recombinase catalytic" evidence="7">
    <location>
        <begin position="63"/>
        <end position="203"/>
    </location>
</feature>
<evidence type="ECO:0000313" key="8">
    <source>
        <dbReference type="EMBL" id="GHO46160.1"/>
    </source>
</evidence>
<dbReference type="Gene3D" id="3.40.50.1390">
    <property type="entry name" value="Resolvase, N-terminal catalytic domain"/>
    <property type="match status" value="1"/>
</dbReference>
<dbReference type="InterPro" id="IPR009061">
    <property type="entry name" value="DNA-bd_dom_put_sf"/>
</dbReference>
<dbReference type="Pfam" id="PF12323">
    <property type="entry name" value="HTH_OrfB_IS605"/>
    <property type="match status" value="1"/>
</dbReference>
<dbReference type="InterPro" id="IPR000551">
    <property type="entry name" value="MerR-type_HTH_dom"/>
</dbReference>
<dbReference type="SUPFAM" id="SSF46955">
    <property type="entry name" value="Putative DNA-binding domain"/>
    <property type="match status" value="1"/>
</dbReference>
<protein>
    <recommendedName>
        <fullName evidence="7">Resolvase/invertase-type recombinase catalytic domain-containing protein</fullName>
    </recommendedName>
</protein>
<evidence type="ECO:0000256" key="2">
    <source>
        <dbReference type="ARBA" id="ARBA00022578"/>
    </source>
</evidence>
<dbReference type="Gene3D" id="1.10.1660.10">
    <property type="match status" value="1"/>
</dbReference>
<dbReference type="GO" id="GO:0003677">
    <property type="term" value="F:DNA binding"/>
    <property type="evidence" value="ECO:0007669"/>
    <property type="project" value="UniProtKB-KW"/>
</dbReference>
<dbReference type="InterPro" id="IPR051491">
    <property type="entry name" value="Recombinase/Transposase-rel"/>
</dbReference>
<dbReference type="AlphaFoldDB" id="A0A8J3MV61"/>
<dbReference type="PANTHER" id="PTHR36172">
    <property type="match status" value="1"/>
</dbReference>
<dbReference type="GO" id="GO:0006355">
    <property type="term" value="P:regulation of DNA-templated transcription"/>
    <property type="evidence" value="ECO:0007669"/>
    <property type="project" value="InterPro"/>
</dbReference>
<dbReference type="Pfam" id="PF07282">
    <property type="entry name" value="Cas12f1-like_TNB"/>
    <property type="match status" value="1"/>
</dbReference>
<keyword evidence="2" id="KW-0815">Transposition</keyword>
<evidence type="ECO:0000313" key="9">
    <source>
        <dbReference type="Proteomes" id="UP000612362"/>
    </source>
</evidence>
<dbReference type="NCBIfam" id="NF040570">
    <property type="entry name" value="guided_TnpB"/>
    <property type="match status" value="1"/>
</dbReference>
<dbReference type="InterPro" id="IPR010095">
    <property type="entry name" value="Cas12f1-like_TNB"/>
</dbReference>
<dbReference type="PANTHER" id="PTHR36172:SF1">
    <property type="entry name" value="RESOLVASE-RELATED"/>
    <property type="match status" value="1"/>
</dbReference>